<dbReference type="OrthoDB" id="9802815at2"/>
<dbReference type="PANTHER" id="PTHR11138:SF5">
    <property type="entry name" value="METHIONYL-TRNA FORMYLTRANSFERASE, MITOCHONDRIAL"/>
    <property type="match status" value="1"/>
</dbReference>
<dbReference type="AlphaFoldDB" id="A0A1V0U1K1"/>
<dbReference type="InterPro" id="IPR002376">
    <property type="entry name" value="Formyl_transf_N"/>
</dbReference>
<reference evidence="3 4" key="1">
    <citation type="submission" date="2017-04" db="EMBL/GenBank/DDBJ databases">
        <title>Complete Genome Sequence of Streptomyces gilvosporeus F607, a Capable Producer of Natamycin.</title>
        <authorList>
            <person name="Zong G."/>
            <person name="Zhong C."/>
            <person name="Fu J."/>
            <person name="Qin R."/>
            <person name="Cao G."/>
        </authorList>
    </citation>
    <scope>NUCLEOTIDE SEQUENCE [LARGE SCALE GENOMIC DNA]</scope>
    <source>
        <strain evidence="3 4">F607</strain>
    </source>
</reference>
<organism evidence="3 4">
    <name type="scientific">Streptomyces gilvosporeus</name>
    <dbReference type="NCBI Taxonomy" id="553510"/>
    <lineage>
        <taxon>Bacteria</taxon>
        <taxon>Bacillati</taxon>
        <taxon>Actinomycetota</taxon>
        <taxon>Actinomycetes</taxon>
        <taxon>Kitasatosporales</taxon>
        <taxon>Streptomycetaceae</taxon>
        <taxon>Streptomyces</taxon>
    </lineage>
</organism>
<dbReference type="EMBL" id="CP020569">
    <property type="protein sequence ID" value="ARF59105.1"/>
    <property type="molecule type" value="Genomic_DNA"/>
</dbReference>
<dbReference type="KEGG" id="sgv:B1H19_37400"/>
<dbReference type="Gene3D" id="3.40.50.12230">
    <property type="match status" value="1"/>
</dbReference>
<evidence type="ECO:0000313" key="4">
    <source>
        <dbReference type="Proteomes" id="UP000192726"/>
    </source>
</evidence>
<accession>A0A1V0U1K1</accession>
<dbReference type="GO" id="GO:0004479">
    <property type="term" value="F:methionyl-tRNA formyltransferase activity"/>
    <property type="evidence" value="ECO:0007669"/>
    <property type="project" value="TreeGrafter"/>
</dbReference>
<evidence type="ECO:0000256" key="1">
    <source>
        <dbReference type="SAM" id="MobiDB-lite"/>
    </source>
</evidence>
<protein>
    <recommendedName>
        <fullName evidence="2">Formyl transferase N-terminal domain-containing protein</fullName>
    </recommendedName>
</protein>
<feature type="domain" description="Formyl transferase N-terminal" evidence="2">
    <location>
        <begin position="108"/>
        <end position="225"/>
    </location>
</feature>
<feature type="region of interest" description="Disordered" evidence="1">
    <location>
        <begin position="263"/>
        <end position="282"/>
    </location>
</feature>
<dbReference type="PANTHER" id="PTHR11138">
    <property type="entry name" value="METHIONYL-TRNA FORMYLTRANSFERASE"/>
    <property type="match status" value="1"/>
</dbReference>
<keyword evidence="4" id="KW-1185">Reference proteome</keyword>
<feature type="region of interest" description="Disordered" evidence="1">
    <location>
        <begin position="72"/>
        <end position="93"/>
    </location>
</feature>
<evidence type="ECO:0000259" key="2">
    <source>
        <dbReference type="Pfam" id="PF00551"/>
    </source>
</evidence>
<gene>
    <name evidence="3" type="ORF">B1H19_37400</name>
</gene>
<evidence type="ECO:0000313" key="3">
    <source>
        <dbReference type="EMBL" id="ARF59105.1"/>
    </source>
</evidence>
<name>A0A1V0U1K1_9ACTN</name>
<dbReference type="Pfam" id="PF00551">
    <property type="entry name" value="Formyl_trans_N"/>
    <property type="match status" value="1"/>
</dbReference>
<dbReference type="SUPFAM" id="SSF53328">
    <property type="entry name" value="Formyltransferase"/>
    <property type="match status" value="1"/>
</dbReference>
<dbReference type="RefSeq" id="WP_083109297.1">
    <property type="nucleotide sequence ID" value="NZ_CP020569.1"/>
</dbReference>
<dbReference type="InterPro" id="IPR036477">
    <property type="entry name" value="Formyl_transf_N_sf"/>
</dbReference>
<feature type="region of interest" description="Disordered" evidence="1">
    <location>
        <begin position="1"/>
        <end position="27"/>
    </location>
</feature>
<dbReference type="GO" id="GO:0005829">
    <property type="term" value="C:cytosol"/>
    <property type="evidence" value="ECO:0007669"/>
    <property type="project" value="TreeGrafter"/>
</dbReference>
<dbReference type="Proteomes" id="UP000192726">
    <property type="component" value="Chromosome"/>
</dbReference>
<proteinExistence type="predicted"/>
<dbReference type="STRING" id="553510.B1H19_37400"/>
<sequence>MNPTEHAPMPTTDPTDHARTPHRVHLPGCRTPGELRFAYLNLADHPRGVLMLQRLVAAGFVPTLVIDEESALADSGRSSQRAELDRVPGYEPPPLTEDLCAAHGIPRYTVPHHNDKKVAHLIQEADVHIAVLGDTRILKPFVIDSAPHGIVNVHPGFLPDVRGNNPYIWSVIHDLPQGATAHFIDPGVDRGPILLARRIELPDGTDLPQLVHTLNELCADIVVEALHHLASGAATATPQPDDPRLTFREARPEVRALAAKMLRERAERAERSERAERHVIRP</sequence>